<evidence type="ECO:0000256" key="1">
    <source>
        <dbReference type="ARBA" id="ARBA00022679"/>
    </source>
</evidence>
<keyword evidence="4" id="KW-0255">Endonuclease</keyword>
<organism evidence="9 10">
    <name type="scientific">Senna tora</name>
    <dbReference type="NCBI Taxonomy" id="362788"/>
    <lineage>
        <taxon>Eukaryota</taxon>
        <taxon>Viridiplantae</taxon>
        <taxon>Streptophyta</taxon>
        <taxon>Embryophyta</taxon>
        <taxon>Tracheophyta</taxon>
        <taxon>Spermatophyta</taxon>
        <taxon>Magnoliopsida</taxon>
        <taxon>eudicotyledons</taxon>
        <taxon>Gunneridae</taxon>
        <taxon>Pentapetalae</taxon>
        <taxon>rosids</taxon>
        <taxon>fabids</taxon>
        <taxon>Fabales</taxon>
        <taxon>Fabaceae</taxon>
        <taxon>Caesalpinioideae</taxon>
        <taxon>Cassia clade</taxon>
        <taxon>Senna</taxon>
    </lineage>
</organism>
<keyword evidence="6" id="KW-0695">RNA-directed DNA polymerase</keyword>
<keyword evidence="2" id="KW-0548">Nucleotidyltransferase</keyword>
<dbReference type="AlphaFoldDB" id="A0A835CDT5"/>
<evidence type="ECO:0000256" key="6">
    <source>
        <dbReference type="ARBA" id="ARBA00022918"/>
    </source>
</evidence>
<dbReference type="CDD" id="cd09274">
    <property type="entry name" value="RNase_HI_RT_Ty3"/>
    <property type="match status" value="1"/>
</dbReference>
<dbReference type="GO" id="GO:0004519">
    <property type="term" value="F:endonuclease activity"/>
    <property type="evidence" value="ECO:0007669"/>
    <property type="project" value="UniProtKB-KW"/>
</dbReference>
<feature type="compositionally biased region" description="Basic and acidic residues" evidence="7">
    <location>
        <begin position="1"/>
        <end position="19"/>
    </location>
</feature>
<reference evidence="9" key="1">
    <citation type="submission" date="2020-09" db="EMBL/GenBank/DDBJ databases">
        <title>Genome-Enabled Discovery of Anthraquinone Biosynthesis in Senna tora.</title>
        <authorList>
            <person name="Kang S.-H."/>
            <person name="Pandey R.P."/>
            <person name="Lee C.-M."/>
            <person name="Sim J.-S."/>
            <person name="Jeong J.-T."/>
            <person name="Choi B.-S."/>
            <person name="Jung M."/>
            <person name="Ginzburg D."/>
            <person name="Zhao K."/>
            <person name="Won S.Y."/>
            <person name="Oh T.-J."/>
            <person name="Yu Y."/>
            <person name="Kim N.-H."/>
            <person name="Lee O.R."/>
            <person name="Lee T.-H."/>
            <person name="Bashyal P."/>
            <person name="Kim T.-S."/>
            <person name="Lee W.-H."/>
            <person name="Kawkins C."/>
            <person name="Kim C.-K."/>
            <person name="Kim J.S."/>
            <person name="Ahn B.O."/>
            <person name="Rhee S.Y."/>
            <person name="Sohng J.K."/>
        </authorList>
    </citation>
    <scope>NUCLEOTIDE SEQUENCE</scope>
    <source>
        <tissue evidence="9">Leaf</tissue>
    </source>
</reference>
<sequence length="260" mass="30158">MLIRGDEIVSESEHDRNSDSSHPSMTSLEDCSDIDDNVVFVERGESLVTRRALNINVKEESLTNAYMVDKLELRCEKHPDPYRLQRLNDSGEVKVTKQVNHDGFTNKYTFEMNGRKITLVPMTPSEIYQDQLKSKTSSNEGAVLMQENRPIAYFSEKLSGPILNYSTYDKEFYALIRALEVWEHYLLPKEFVIHSDHQSLKYLKGQGKLSKRYAKWVEYLESFPCVIKYKQGKDNAVADALLKRHDGYCTFLYVLFENCL</sequence>
<dbReference type="Pfam" id="PF17917">
    <property type="entry name" value="RT_RNaseH"/>
    <property type="match status" value="1"/>
</dbReference>
<name>A0A835CDT5_9FABA</name>
<feature type="region of interest" description="Disordered" evidence="7">
    <location>
        <begin position="1"/>
        <end position="30"/>
    </location>
</feature>
<dbReference type="GO" id="GO:0016787">
    <property type="term" value="F:hydrolase activity"/>
    <property type="evidence" value="ECO:0007669"/>
    <property type="project" value="UniProtKB-KW"/>
</dbReference>
<dbReference type="PANTHER" id="PTHR35046:SF9">
    <property type="entry name" value="RNA-DIRECTED DNA POLYMERASE"/>
    <property type="match status" value="1"/>
</dbReference>
<dbReference type="GO" id="GO:0003964">
    <property type="term" value="F:RNA-directed DNA polymerase activity"/>
    <property type="evidence" value="ECO:0007669"/>
    <property type="project" value="UniProtKB-KW"/>
</dbReference>
<evidence type="ECO:0000256" key="5">
    <source>
        <dbReference type="ARBA" id="ARBA00022801"/>
    </source>
</evidence>
<dbReference type="InterPro" id="IPR041373">
    <property type="entry name" value="RT_RNaseH"/>
</dbReference>
<keyword evidence="5" id="KW-0378">Hydrolase</keyword>
<accession>A0A835CDT5</accession>
<evidence type="ECO:0000256" key="7">
    <source>
        <dbReference type="SAM" id="MobiDB-lite"/>
    </source>
</evidence>
<feature type="domain" description="Reverse transcriptase RNase H-like" evidence="8">
    <location>
        <begin position="141"/>
        <end position="223"/>
    </location>
</feature>
<keyword evidence="3" id="KW-0540">Nuclease</keyword>
<proteinExistence type="predicted"/>
<evidence type="ECO:0000256" key="2">
    <source>
        <dbReference type="ARBA" id="ARBA00022695"/>
    </source>
</evidence>
<comment type="caution">
    <text evidence="9">The sequence shown here is derived from an EMBL/GenBank/DDBJ whole genome shotgun (WGS) entry which is preliminary data.</text>
</comment>
<feature type="compositionally biased region" description="Polar residues" evidence="7">
    <location>
        <begin position="20"/>
        <end position="29"/>
    </location>
</feature>
<evidence type="ECO:0000313" key="9">
    <source>
        <dbReference type="EMBL" id="KAF7839096.1"/>
    </source>
</evidence>
<keyword evidence="10" id="KW-1185">Reference proteome</keyword>
<dbReference type="OrthoDB" id="1719576at2759"/>
<dbReference type="EMBL" id="JAAIUW010000003">
    <property type="protein sequence ID" value="KAF7839096.1"/>
    <property type="molecule type" value="Genomic_DNA"/>
</dbReference>
<protein>
    <recommendedName>
        <fullName evidence="8">Reverse transcriptase RNase H-like domain-containing protein</fullName>
    </recommendedName>
</protein>
<dbReference type="InterPro" id="IPR043502">
    <property type="entry name" value="DNA/RNA_pol_sf"/>
</dbReference>
<evidence type="ECO:0000256" key="4">
    <source>
        <dbReference type="ARBA" id="ARBA00022759"/>
    </source>
</evidence>
<dbReference type="SUPFAM" id="SSF56672">
    <property type="entry name" value="DNA/RNA polymerases"/>
    <property type="match status" value="1"/>
</dbReference>
<keyword evidence="1" id="KW-0808">Transferase</keyword>
<evidence type="ECO:0000259" key="8">
    <source>
        <dbReference type="Pfam" id="PF17917"/>
    </source>
</evidence>
<dbReference type="Proteomes" id="UP000634136">
    <property type="component" value="Unassembled WGS sequence"/>
</dbReference>
<gene>
    <name evidence="9" type="ORF">G2W53_007578</name>
</gene>
<evidence type="ECO:0000313" key="10">
    <source>
        <dbReference type="Proteomes" id="UP000634136"/>
    </source>
</evidence>
<dbReference type="PANTHER" id="PTHR35046">
    <property type="entry name" value="ZINC KNUCKLE (CCHC-TYPE) FAMILY PROTEIN"/>
    <property type="match status" value="1"/>
</dbReference>
<evidence type="ECO:0000256" key="3">
    <source>
        <dbReference type="ARBA" id="ARBA00022722"/>
    </source>
</evidence>